<keyword evidence="3" id="KW-0813">Transport</keyword>
<keyword evidence="3" id="KW-0029">Amino-acid transport</keyword>
<dbReference type="Proteomes" id="UP000199664">
    <property type="component" value="Unassembled WGS sequence"/>
</dbReference>
<organism evidence="6 7">
    <name type="scientific">Bosea lupini</name>
    <dbReference type="NCBI Taxonomy" id="1036779"/>
    <lineage>
        <taxon>Bacteria</taxon>
        <taxon>Pseudomonadati</taxon>
        <taxon>Pseudomonadota</taxon>
        <taxon>Alphaproteobacteria</taxon>
        <taxon>Hyphomicrobiales</taxon>
        <taxon>Boseaceae</taxon>
        <taxon>Bosea</taxon>
    </lineage>
</organism>
<protein>
    <submittedName>
        <fullName evidence="6">Amino acid/amide ABC transporter substrate-binding protein, HAAT family</fullName>
    </submittedName>
</protein>
<name>A0A1H7HB67_9HYPH</name>
<dbReference type="InterPro" id="IPR028082">
    <property type="entry name" value="Peripla_BP_I"/>
</dbReference>
<dbReference type="EMBL" id="FOAN01000001">
    <property type="protein sequence ID" value="SEK46572.1"/>
    <property type="molecule type" value="Genomic_DNA"/>
</dbReference>
<evidence type="ECO:0000256" key="3">
    <source>
        <dbReference type="ARBA" id="ARBA00022970"/>
    </source>
</evidence>
<comment type="similarity">
    <text evidence="1">Belongs to the leucine-binding protein family.</text>
</comment>
<sequence length="385" mass="40202">MRYRICAAATAISLVLAATSARAEIVVGFVTGLSGPISSIGIPNAKGIAAGAAHKSEVGGETIRIIQLDDASDPTAAVRNTRKLVEQEKVDFLIGTSGAPQTVAMATVATELNVPMIAISPIAEPAKGDGGPWVVQIPHPQLLLAQGVVADMKKRNVKTIGFIGFSDALGDLMYNSLTAAAQEAGIKVVNNERYARTDTSVMPQVLKTIAARPDAIMVGGTATPGALPVLALSERGYKGPIYGNNGMISTDFLRVAGKAADGLICPTGPVAVAEQLPDDNPIKAVALAYRDAYEKANGSKPTDGFSAYAFDGWVVFTDAARRALESGAKPGTPAFKEALRQALMSSKEVVGTHAVYNFTPQSSFGVDDRSRVLVKIEQGGWKLLP</sequence>
<evidence type="ECO:0000256" key="4">
    <source>
        <dbReference type="SAM" id="SignalP"/>
    </source>
</evidence>
<dbReference type="OrthoDB" id="9147078at2"/>
<evidence type="ECO:0000313" key="6">
    <source>
        <dbReference type="EMBL" id="SEK46572.1"/>
    </source>
</evidence>
<dbReference type="InterPro" id="IPR028081">
    <property type="entry name" value="Leu-bd"/>
</dbReference>
<accession>A0A1H7HB67</accession>
<dbReference type="Gene3D" id="3.40.50.2300">
    <property type="match status" value="2"/>
</dbReference>
<dbReference type="PANTHER" id="PTHR30483">
    <property type="entry name" value="LEUCINE-SPECIFIC-BINDING PROTEIN"/>
    <property type="match status" value="1"/>
</dbReference>
<evidence type="ECO:0000256" key="1">
    <source>
        <dbReference type="ARBA" id="ARBA00010062"/>
    </source>
</evidence>
<evidence type="ECO:0000313" key="7">
    <source>
        <dbReference type="Proteomes" id="UP000199664"/>
    </source>
</evidence>
<dbReference type="InterPro" id="IPR051010">
    <property type="entry name" value="BCAA_transport"/>
</dbReference>
<dbReference type="Pfam" id="PF13458">
    <property type="entry name" value="Peripla_BP_6"/>
    <property type="match status" value="1"/>
</dbReference>
<dbReference type="GO" id="GO:0006865">
    <property type="term" value="P:amino acid transport"/>
    <property type="evidence" value="ECO:0007669"/>
    <property type="project" value="UniProtKB-KW"/>
</dbReference>
<evidence type="ECO:0000256" key="2">
    <source>
        <dbReference type="ARBA" id="ARBA00022729"/>
    </source>
</evidence>
<gene>
    <name evidence="6" type="ORF">SAMN04515666_101585</name>
</gene>
<proteinExistence type="inferred from homology"/>
<dbReference type="CDD" id="cd06333">
    <property type="entry name" value="PBP1_ABC_RPA1789-like"/>
    <property type="match status" value="1"/>
</dbReference>
<dbReference type="STRING" id="1036779.SAMN04515666_101585"/>
<dbReference type="RefSeq" id="WP_091830530.1">
    <property type="nucleotide sequence ID" value="NZ_FOAN01000001.1"/>
</dbReference>
<reference evidence="7" key="1">
    <citation type="submission" date="2016-10" db="EMBL/GenBank/DDBJ databases">
        <authorList>
            <person name="Varghese N."/>
            <person name="Submissions S."/>
        </authorList>
    </citation>
    <scope>NUCLEOTIDE SEQUENCE [LARGE SCALE GENOMIC DNA]</scope>
    <source>
        <strain evidence="7">LMG 26383,CCUG 61248,R- 45681</strain>
    </source>
</reference>
<evidence type="ECO:0000259" key="5">
    <source>
        <dbReference type="Pfam" id="PF13458"/>
    </source>
</evidence>
<dbReference type="AlphaFoldDB" id="A0A1H7HB67"/>
<feature type="domain" description="Leucine-binding protein" evidence="5">
    <location>
        <begin position="24"/>
        <end position="342"/>
    </location>
</feature>
<keyword evidence="7" id="KW-1185">Reference proteome</keyword>
<feature type="signal peptide" evidence="4">
    <location>
        <begin position="1"/>
        <end position="23"/>
    </location>
</feature>
<dbReference type="SUPFAM" id="SSF53822">
    <property type="entry name" value="Periplasmic binding protein-like I"/>
    <property type="match status" value="1"/>
</dbReference>
<dbReference type="PANTHER" id="PTHR30483:SF38">
    <property type="entry name" value="BLR7848 PROTEIN"/>
    <property type="match status" value="1"/>
</dbReference>
<feature type="chain" id="PRO_5011691581" evidence="4">
    <location>
        <begin position="24"/>
        <end position="385"/>
    </location>
</feature>
<keyword evidence="2 4" id="KW-0732">Signal</keyword>